<dbReference type="EMBL" id="ML208416">
    <property type="protein sequence ID" value="TFK66064.1"/>
    <property type="molecule type" value="Genomic_DNA"/>
</dbReference>
<evidence type="ECO:0000313" key="1">
    <source>
        <dbReference type="EMBL" id="TFK66064.1"/>
    </source>
</evidence>
<protein>
    <submittedName>
        <fullName evidence="1">Uncharacterized protein</fullName>
    </submittedName>
</protein>
<keyword evidence="2" id="KW-1185">Reference proteome</keyword>
<gene>
    <name evidence="1" type="ORF">BDN72DRAFT_800408</name>
</gene>
<organism evidence="1 2">
    <name type="scientific">Pluteus cervinus</name>
    <dbReference type="NCBI Taxonomy" id="181527"/>
    <lineage>
        <taxon>Eukaryota</taxon>
        <taxon>Fungi</taxon>
        <taxon>Dikarya</taxon>
        <taxon>Basidiomycota</taxon>
        <taxon>Agaricomycotina</taxon>
        <taxon>Agaricomycetes</taxon>
        <taxon>Agaricomycetidae</taxon>
        <taxon>Agaricales</taxon>
        <taxon>Pluteineae</taxon>
        <taxon>Pluteaceae</taxon>
        <taxon>Pluteus</taxon>
    </lineage>
</organism>
<evidence type="ECO:0000313" key="2">
    <source>
        <dbReference type="Proteomes" id="UP000308600"/>
    </source>
</evidence>
<accession>A0ACD3ALE1</accession>
<proteinExistence type="predicted"/>
<dbReference type="Proteomes" id="UP000308600">
    <property type="component" value="Unassembled WGS sequence"/>
</dbReference>
<name>A0ACD3ALE1_9AGAR</name>
<sequence>MTATVCITGSSQFLCKYPAYSTLPFHLPNEVLHHILEELLRHELVPVLRVNKTLYGVATRVLYHSIINLRPPRSIQCLLSMSRNPSLPLLVRTLEIDWQNIVSTANLYSLLHNVLRQTTLLKSLLLDLPKTHHAAPYWILDGCPFSLAHFATSLPCKPPLARFLDTQPEIVDLTLRGFQGTRPSFLPMLDFLLSPLDPLTATGTSSEFALQPNSLPKLTQFRVVHAGPAVISAVVRNRPVEVVSVPLFADSSEEVLDAIALSAKPITRLSIMSFDPQAPEVLLPKVVERFPQLEALHVVILMADYSLEVLEASGGLLSALKSLRYITFMASSGESSRQLSASDERSIAKSWHECCPTLKTIILPRGRVWFEGGTGWDCADDDEDEL</sequence>
<reference evidence="1 2" key="1">
    <citation type="journal article" date="2019" name="Nat. Ecol. Evol.">
        <title>Megaphylogeny resolves global patterns of mushroom evolution.</title>
        <authorList>
            <person name="Varga T."/>
            <person name="Krizsan K."/>
            <person name="Foldi C."/>
            <person name="Dima B."/>
            <person name="Sanchez-Garcia M."/>
            <person name="Sanchez-Ramirez S."/>
            <person name="Szollosi G.J."/>
            <person name="Szarkandi J.G."/>
            <person name="Papp V."/>
            <person name="Albert L."/>
            <person name="Andreopoulos W."/>
            <person name="Angelini C."/>
            <person name="Antonin V."/>
            <person name="Barry K.W."/>
            <person name="Bougher N.L."/>
            <person name="Buchanan P."/>
            <person name="Buyck B."/>
            <person name="Bense V."/>
            <person name="Catcheside P."/>
            <person name="Chovatia M."/>
            <person name="Cooper J."/>
            <person name="Damon W."/>
            <person name="Desjardin D."/>
            <person name="Finy P."/>
            <person name="Geml J."/>
            <person name="Haridas S."/>
            <person name="Hughes K."/>
            <person name="Justo A."/>
            <person name="Karasinski D."/>
            <person name="Kautmanova I."/>
            <person name="Kiss B."/>
            <person name="Kocsube S."/>
            <person name="Kotiranta H."/>
            <person name="LaButti K.M."/>
            <person name="Lechner B.E."/>
            <person name="Liimatainen K."/>
            <person name="Lipzen A."/>
            <person name="Lukacs Z."/>
            <person name="Mihaltcheva S."/>
            <person name="Morgado L.N."/>
            <person name="Niskanen T."/>
            <person name="Noordeloos M.E."/>
            <person name="Ohm R.A."/>
            <person name="Ortiz-Santana B."/>
            <person name="Ovrebo C."/>
            <person name="Racz N."/>
            <person name="Riley R."/>
            <person name="Savchenko A."/>
            <person name="Shiryaev A."/>
            <person name="Soop K."/>
            <person name="Spirin V."/>
            <person name="Szebenyi C."/>
            <person name="Tomsovsky M."/>
            <person name="Tulloss R.E."/>
            <person name="Uehling J."/>
            <person name="Grigoriev I.V."/>
            <person name="Vagvolgyi C."/>
            <person name="Papp T."/>
            <person name="Martin F.M."/>
            <person name="Miettinen O."/>
            <person name="Hibbett D.S."/>
            <person name="Nagy L.G."/>
        </authorList>
    </citation>
    <scope>NUCLEOTIDE SEQUENCE [LARGE SCALE GENOMIC DNA]</scope>
    <source>
        <strain evidence="1 2">NL-1719</strain>
    </source>
</reference>